<keyword evidence="3" id="KW-1185">Reference proteome</keyword>
<organism evidence="2 3">
    <name type="scientific">Cryptolaemus montrouzieri</name>
    <dbReference type="NCBI Taxonomy" id="559131"/>
    <lineage>
        <taxon>Eukaryota</taxon>
        <taxon>Metazoa</taxon>
        <taxon>Ecdysozoa</taxon>
        <taxon>Arthropoda</taxon>
        <taxon>Hexapoda</taxon>
        <taxon>Insecta</taxon>
        <taxon>Pterygota</taxon>
        <taxon>Neoptera</taxon>
        <taxon>Endopterygota</taxon>
        <taxon>Coleoptera</taxon>
        <taxon>Polyphaga</taxon>
        <taxon>Cucujiformia</taxon>
        <taxon>Coccinelloidea</taxon>
        <taxon>Coccinellidae</taxon>
        <taxon>Scymninae</taxon>
        <taxon>Scymnini</taxon>
        <taxon>Cryptolaemus</taxon>
    </lineage>
</organism>
<dbReference type="EMBL" id="JABFTP020000185">
    <property type="protein sequence ID" value="KAL3286207.1"/>
    <property type="molecule type" value="Genomic_DNA"/>
</dbReference>
<name>A0ABD2P5H2_9CUCU</name>
<gene>
    <name evidence="2" type="ORF">HHI36_000718</name>
</gene>
<feature type="region of interest" description="Disordered" evidence="1">
    <location>
        <begin position="21"/>
        <end position="67"/>
    </location>
</feature>
<evidence type="ECO:0000313" key="2">
    <source>
        <dbReference type="EMBL" id="KAL3286207.1"/>
    </source>
</evidence>
<evidence type="ECO:0000313" key="3">
    <source>
        <dbReference type="Proteomes" id="UP001516400"/>
    </source>
</evidence>
<accession>A0ABD2P5H2</accession>
<sequence length="120" mass="13783">YTMRIKLPSSVMTETPVRVPDAVDVENSTPLVSSRPLTSQKSKSRREKRIHNTPKRPSERYYRMGSGSFDDENDVALQVKRTASKQLIPIPAKNNEKTSKYKRKTIIYRGPSVTYLIEIK</sequence>
<feature type="compositionally biased region" description="Polar residues" evidence="1">
    <location>
        <begin position="26"/>
        <end position="41"/>
    </location>
</feature>
<feature type="non-terminal residue" evidence="2">
    <location>
        <position position="1"/>
    </location>
</feature>
<dbReference type="AlphaFoldDB" id="A0ABD2P5H2"/>
<protein>
    <submittedName>
        <fullName evidence="2">Uncharacterized protein</fullName>
    </submittedName>
</protein>
<reference evidence="2 3" key="1">
    <citation type="journal article" date="2021" name="BMC Biol.">
        <title>Horizontally acquired antibacterial genes associated with adaptive radiation of ladybird beetles.</title>
        <authorList>
            <person name="Li H.S."/>
            <person name="Tang X.F."/>
            <person name="Huang Y.H."/>
            <person name="Xu Z.Y."/>
            <person name="Chen M.L."/>
            <person name="Du X.Y."/>
            <person name="Qiu B.Y."/>
            <person name="Chen P.T."/>
            <person name="Zhang W."/>
            <person name="Slipinski A."/>
            <person name="Escalona H.E."/>
            <person name="Waterhouse R.M."/>
            <person name="Zwick A."/>
            <person name="Pang H."/>
        </authorList>
    </citation>
    <scope>NUCLEOTIDE SEQUENCE [LARGE SCALE GENOMIC DNA]</scope>
    <source>
        <strain evidence="2">SYSU2018</strain>
    </source>
</reference>
<dbReference type="Proteomes" id="UP001516400">
    <property type="component" value="Unassembled WGS sequence"/>
</dbReference>
<evidence type="ECO:0000256" key="1">
    <source>
        <dbReference type="SAM" id="MobiDB-lite"/>
    </source>
</evidence>
<feature type="compositionally biased region" description="Basic residues" evidence="1">
    <location>
        <begin position="42"/>
        <end position="54"/>
    </location>
</feature>
<proteinExistence type="predicted"/>
<comment type="caution">
    <text evidence="2">The sequence shown here is derived from an EMBL/GenBank/DDBJ whole genome shotgun (WGS) entry which is preliminary data.</text>
</comment>